<keyword evidence="2" id="KW-1185">Reference proteome</keyword>
<comment type="caution">
    <text evidence="1">The sequence shown here is derived from an EMBL/GenBank/DDBJ whole genome shotgun (WGS) entry which is preliminary data.</text>
</comment>
<dbReference type="AlphaFoldDB" id="A0AA38R657"/>
<reference evidence="1" key="1">
    <citation type="submission" date="2022-07" db="EMBL/GenBank/DDBJ databases">
        <title>Fungi with potential for degradation of polypropylene.</title>
        <authorList>
            <person name="Gostincar C."/>
        </authorList>
    </citation>
    <scope>NUCLEOTIDE SEQUENCE</scope>
    <source>
        <strain evidence="1">EXF-13308</strain>
    </source>
</reference>
<dbReference type="Gene3D" id="3.90.550.50">
    <property type="match status" value="1"/>
</dbReference>
<gene>
    <name evidence="1" type="ORF">NKR23_g9858</name>
</gene>
<proteinExistence type="predicted"/>
<name>A0AA38R657_9PEZI</name>
<dbReference type="EMBL" id="JANBVO010000040">
    <property type="protein sequence ID" value="KAJ9136478.1"/>
    <property type="molecule type" value="Genomic_DNA"/>
</dbReference>
<evidence type="ECO:0000313" key="1">
    <source>
        <dbReference type="EMBL" id="KAJ9136478.1"/>
    </source>
</evidence>
<protein>
    <submittedName>
        <fullName evidence="1">Glycosyltransferase family 31 protein</fullName>
    </submittedName>
</protein>
<sequence length="547" mass="61250">MFLPRVPYGYFKGVILVCALLVVTVLSLIHRAYDTPPTANKLPEGGTQHWHDYNGTAPLAQSDEIRHLQSLVQKHDLTKQVTWFARRVQPKYSARKRLSMTESTLQFAPDDFARARVDDEGLRLEPSEKTLKLEASRSSKPDEIDASALLFGISSSYSRVVYSDYAMIQDWARWLTDGKRTSNGARLVLALQDADRSEVEHVGQMLRVAGISASVLSSQERQDTGARYLDLLGALMRQASGDDTTTEFLALVDDDVFFPSLSRLLRKLRKLESEKAYYVGVPSERSDWAVENTIPMTYGGGAVFLSRSMAQQLSELSCLKETGRTEDTESGDQWDAELHKCISQNTDAKLHVLPSFYSPQDDLIYGRQGITYDGYGGGIQPLALHHYRNWHRFEAGRAHLVASACGEDCFLQRYLFGDGWVLVNGYTIAQYPDGVEAMALSNGGSSPVLAQQQSRDADGSPAAADRLVIENDRERTADMKVVAWRGRKRTWRLLDSWVADDGEVWQAYVRRKEGGNSYGDGDDRVPGDDVHAEEEKTDVDSVIFLIW</sequence>
<dbReference type="Proteomes" id="UP001174694">
    <property type="component" value="Unassembled WGS sequence"/>
</dbReference>
<dbReference type="PANTHER" id="PTHR10811">
    <property type="entry name" value="FRINGE-RELATED"/>
    <property type="match status" value="1"/>
</dbReference>
<accession>A0AA38R657</accession>
<evidence type="ECO:0000313" key="2">
    <source>
        <dbReference type="Proteomes" id="UP001174694"/>
    </source>
</evidence>
<organism evidence="1 2">
    <name type="scientific">Pleurostoma richardsiae</name>
    <dbReference type="NCBI Taxonomy" id="41990"/>
    <lineage>
        <taxon>Eukaryota</taxon>
        <taxon>Fungi</taxon>
        <taxon>Dikarya</taxon>
        <taxon>Ascomycota</taxon>
        <taxon>Pezizomycotina</taxon>
        <taxon>Sordariomycetes</taxon>
        <taxon>Sordariomycetidae</taxon>
        <taxon>Calosphaeriales</taxon>
        <taxon>Pleurostomataceae</taxon>
        <taxon>Pleurostoma</taxon>
    </lineage>
</organism>